<feature type="non-terminal residue" evidence="1">
    <location>
        <position position="93"/>
    </location>
</feature>
<protein>
    <submittedName>
        <fullName evidence="1">Uncharacterized protein</fullName>
    </submittedName>
</protein>
<dbReference type="EMBL" id="HACG01000630">
    <property type="protein sequence ID" value="CEK47495.1"/>
    <property type="molecule type" value="Transcribed_RNA"/>
</dbReference>
<proteinExistence type="predicted"/>
<feature type="non-terminal residue" evidence="1">
    <location>
        <position position="1"/>
    </location>
</feature>
<dbReference type="AlphaFoldDB" id="A0A0B6XW56"/>
<accession>A0A0B6XW56</accession>
<reference evidence="1" key="1">
    <citation type="submission" date="2014-12" db="EMBL/GenBank/DDBJ databases">
        <title>Insight into the proteome of Arion vulgaris.</title>
        <authorList>
            <person name="Aradska J."/>
            <person name="Bulat T."/>
            <person name="Smidak R."/>
            <person name="Sarate P."/>
            <person name="Gangsoo J."/>
            <person name="Sialana F."/>
            <person name="Bilban M."/>
            <person name="Lubec G."/>
        </authorList>
    </citation>
    <scope>NUCLEOTIDE SEQUENCE</scope>
    <source>
        <tissue evidence="1">Skin</tissue>
    </source>
</reference>
<name>A0A0B6XW56_9EUPU</name>
<evidence type="ECO:0000313" key="1">
    <source>
        <dbReference type="EMBL" id="CEK47495.1"/>
    </source>
</evidence>
<sequence>KKQNVQQQLQQTNFISPTKFRRSTSFPGQIQASAGAKNMYNFTTFEDVGYQIPTSQYDTMKFPTLENQLLNIMKNTTLDVEGKMPYVIEDSSA</sequence>
<gene>
    <name evidence="1" type="primary">ORF1493</name>
</gene>
<organism evidence="1">
    <name type="scientific">Arion vulgaris</name>
    <dbReference type="NCBI Taxonomy" id="1028688"/>
    <lineage>
        <taxon>Eukaryota</taxon>
        <taxon>Metazoa</taxon>
        <taxon>Spiralia</taxon>
        <taxon>Lophotrochozoa</taxon>
        <taxon>Mollusca</taxon>
        <taxon>Gastropoda</taxon>
        <taxon>Heterobranchia</taxon>
        <taxon>Euthyneura</taxon>
        <taxon>Panpulmonata</taxon>
        <taxon>Eupulmonata</taxon>
        <taxon>Stylommatophora</taxon>
        <taxon>Helicina</taxon>
        <taxon>Arionoidea</taxon>
        <taxon>Arionidae</taxon>
        <taxon>Arion</taxon>
    </lineage>
</organism>